<dbReference type="Proteomes" id="UP000531561">
    <property type="component" value="Unassembled WGS sequence"/>
</dbReference>
<keyword evidence="2" id="KW-1185">Reference proteome</keyword>
<dbReference type="GeneID" id="59256005"/>
<comment type="caution">
    <text evidence="1">The sequence shown here is derived from an EMBL/GenBank/DDBJ whole genome shotgun (WGS) entry which is preliminary data.</text>
</comment>
<proteinExistence type="predicted"/>
<dbReference type="RefSeq" id="XP_037196467.1">
    <property type="nucleotide sequence ID" value="XM_037332313.1"/>
</dbReference>
<gene>
    <name evidence="1" type="ORF">Bfra_001888</name>
</gene>
<sequence length="98" mass="11060">MSVCDDTRPKCGQSHLEIHASWDSISNCNTKQSTWSSVLERIGESESICSDGSLVIADSDYIIVPYQQPQAHQPHHVHRKQQMPKPSFLYAKTPCSIY</sequence>
<reference evidence="1 2" key="1">
    <citation type="journal article" date="2020" name="Phytopathology">
        <title>A high-quality genome resource of Botrytis fragariae, a new and rapidly spreading fungal pathogen causing strawberry gray mold in the U.S.A.</title>
        <authorList>
            <person name="Wu Y."/>
            <person name="Saski C.A."/>
            <person name="Schnabel G."/>
            <person name="Xiao S."/>
            <person name="Hu M."/>
        </authorList>
    </citation>
    <scope>NUCLEOTIDE SEQUENCE [LARGE SCALE GENOMIC DNA]</scope>
    <source>
        <strain evidence="1 2">BVB16</strain>
    </source>
</reference>
<dbReference type="AlphaFoldDB" id="A0A8H6B1D9"/>
<name>A0A8H6B1D9_9HELO</name>
<organism evidence="1 2">
    <name type="scientific">Botrytis fragariae</name>
    <dbReference type="NCBI Taxonomy" id="1964551"/>
    <lineage>
        <taxon>Eukaryota</taxon>
        <taxon>Fungi</taxon>
        <taxon>Dikarya</taxon>
        <taxon>Ascomycota</taxon>
        <taxon>Pezizomycotina</taxon>
        <taxon>Leotiomycetes</taxon>
        <taxon>Helotiales</taxon>
        <taxon>Sclerotiniaceae</taxon>
        <taxon>Botrytis</taxon>
    </lineage>
</organism>
<dbReference type="EMBL" id="JABFCT010000003">
    <property type="protein sequence ID" value="KAF5877521.1"/>
    <property type="molecule type" value="Genomic_DNA"/>
</dbReference>
<accession>A0A8H6B1D9</accession>
<evidence type="ECO:0000313" key="2">
    <source>
        <dbReference type="Proteomes" id="UP000531561"/>
    </source>
</evidence>
<protein>
    <submittedName>
        <fullName evidence="1">Uncharacterized protein</fullName>
    </submittedName>
</protein>
<evidence type="ECO:0000313" key="1">
    <source>
        <dbReference type="EMBL" id="KAF5877521.1"/>
    </source>
</evidence>